<evidence type="ECO:0000256" key="4">
    <source>
        <dbReference type="ARBA" id="ARBA00022723"/>
    </source>
</evidence>
<evidence type="ECO:0000256" key="3">
    <source>
        <dbReference type="ARBA" id="ARBA00022558"/>
    </source>
</evidence>
<keyword evidence="6" id="KW-0281">Fimbrium</keyword>
<organism evidence="9 10">
    <name type="scientific">Massilia soli</name>
    <dbReference type="NCBI Taxonomy" id="2792854"/>
    <lineage>
        <taxon>Bacteria</taxon>
        <taxon>Pseudomonadati</taxon>
        <taxon>Pseudomonadota</taxon>
        <taxon>Betaproteobacteria</taxon>
        <taxon>Burkholderiales</taxon>
        <taxon>Oxalobacteraceae</taxon>
        <taxon>Telluria group</taxon>
        <taxon>Massilia</taxon>
    </lineage>
</organism>
<dbReference type="RefSeq" id="WP_223469857.1">
    <property type="nucleotide sequence ID" value="NZ_JAFBIL020000008.1"/>
</dbReference>
<evidence type="ECO:0000313" key="10">
    <source>
        <dbReference type="Proteomes" id="UP000809349"/>
    </source>
</evidence>
<proteinExistence type="inferred from homology"/>
<dbReference type="Proteomes" id="UP000809349">
    <property type="component" value="Unassembled WGS sequence"/>
</dbReference>
<dbReference type="InterPro" id="IPR015943">
    <property type="entry name" value="WD40/YVTN_repeat-like_dom_sf"/>
</dbReference>
<dbReference type="Pfam" id="PF05567">
    <property type="entry name" value="T4P_PilY1"/>
    <property type="match status" value="1"/>
</dbReference>
<sequence>MKRSTGKKLLALTLCANLGLVAPQVALAEDIDIFLGTSGGDTINPRILIVLDNTSNWSRQSQQWPGGKTQGESEVAAISTVINQFKFNTTDPDVKKVSAGLMEFVTDGNANDNGGFIRSAIRDLTPSNVASFDAHLKTIGNNINSPTEKRNSNTPYGNLMFDIFNYFSGANTYSGGATSAARADLGGYTTPFSRFKSPLTADNTCGRSFVVFISNPNSSGPAADDADNSLRLKAANGGVMPPQIKLPNFTSTSVSTSGNVGTTAACHASATAAATELPSFATACASFTDGCKIGPVTANDGAVACAANTSKYSVLGTDTVITNVPTNTTTTDSKPYNADEWVRVMHDKGVPVPGTTSTRSKVTTYTIDVHNKQPSAEHTSLMLSMAKAGGGRYFKASSEKAIVDALREIMIEIQAVNSSFASTSLPVNATNRSQNLNQVFIGMFRPDPASRPRWWGNLKRYQLVRSGTDIKLADANGGEAVNPLTGFVTPCAKSYWTRDSGPYWQNKGVTPDPEGACDLAGISPYSDVADGPFVEKGGAAQAVREGNVGAPNAVTQAVNRKMLTLTPTGFAAITPANTGLDADLVKWIRGEDVYDEKGTGEKTLTRPTIHGDVIHSRPQPINYGGTTPVISVYYGANDGALRSIDADTGIERWSFVPPEFFSRLTRIRDNTTRVHFPGIASGFTPTPTRKDYFFDGSIGVYQNADNSKVWIFPSMRRGGRMLYGIDVTNKDTPVFKWRAGCPNLTNDTGCTEGMSGIGQTWSTPNAAFIKGYSTTTPVLVVGGGYDKCEDADTASPTCTSSKGGFVYVLNADTGAVIKTFATDRAVASDIALVDITNDGSPDYAYAADTGGNMYRIDFINFSSKIARTSADWAMRKVAYTSGGGRKFLSAPALVYSQNHVYLALGSGDREHPLRGDYPYENVVNHFYVYRDSLAAGVGTEAQNLDAMADYTNTDSCDIAPILPDSGLAGWFMKLNANGKGEQVVTSALIAAGMVTFSTNRPIPKLEGSCSTILGEARGYWVNLLNASGAIGVKGACGGRRSSVFVGGGMPASPVFAGSVALGNGSVKDLQSVVLGAVKKDSEDTGGFSSSIDADPVTQGVSLKRKRAYTSTKGQ</sequence>
<keyword evidence="10" id="KW-1185">Reference proteome</keyword>
<keyword evidence="7" id="KW-0732">Signal</keyword>
<evidence type="ECO:0000256" key="6">
    <source>
        <dbReference type="ARBA" id="ARBA00023263"/>
    </source>
</evidence>
<evidence type="ECO:0000259" key="8">
    <source>
        <dbReference type="Pfam" id="PF05567"/>
    </source>
</evidence>
<gene>
    <name evidence="9" type="ORF">I4X03_019140</name>
</gene>
<evidence type="ECO:0000256" key="7">
    <source>
        <dbReference type="SAM" id="SignalP"/>
    </source>
</evidence>
<reference evidence="9 10" key="2">
    <citation type="submission" date="2021-08" db="EMBL/GenBank/DDBJ databases">
        <title>Massilia sp. R798.</title>
        <authorList>
            <person name="Baek J.H."/>
            <person name="Jung H.S."/>
            <person name="Kim K.R."/>
            <person name="Jeon C.O."/>
        </authorList>
    </citation>
    <scope>NUCLEOTIDE SEQUENCE [LARGE SCALE GENOMIC DNA]</scope>
    <source>
        <strain evidence="9 10">R798</strain>
    </source>
</reference>
<dbReference type="InterPro" id="IPR011047">
    <property type="entry name" value="Quinoprotein_ADH-like_sf"/>
</dbReference>
<feature type="chain" id="PRO_5045090065" description="PilY1 beta-propeller domain-containing protein" evidence="7">
    <location>
        <begin position="29"/>
        <end position="1114"/>
    </location>
</feature>
<evidence type="ECO:0000256" key="2">
    <source>
        <dbReference type="ARBA" id="ARBA00008387"/>
    </source>
</evidence>
<dbReference type="SUPFAM" id="SSF50998">
    <property type="entry name" value="Quinoprotein alcohol dehydrogenase-like"/>
    <property type="match status" value="1"/>
</dbReference>
<reference evidence="9 10" key="1">
    <citation type="submission" date="2021-01" db="EMBL/GenBank/DDBJ databases">
        <authorList>
            <person name="Ruan W."/>
            <person name="Khan S.A."/>
            <person name="Jeon C.O."/>
        </authorList>
    </citation>
    <scope>NUCLEOTIDE SEQUENCE [LARGE SCALE GENOMIC DNA]</scope>
    <source>
        <strain evidence="9 10">R798</strain>
    </source>
</reference>
<comment type="subcellular location">
    <subcellularLocation>
        <location evidence="1">Fimbrium</location>
    </subcellularLocation>
</comment>
<name>A0ABS7STW7_9BURK</name>
<keyword evidence="3" id="KW-1029">Fimbrium biogenesis</keyword>
<keyword evidence="5" id="KW-0106">Calcium</keyword>
<dbReference type="InterPro" id="IPR008707">
    <property type="entry name" value="B-propeller_PilY1"/>
</dbReference>
<accession>A0ABS7STW7</accession>
<feature type="domain" description="PilY1 beta-propeller" evidence="8">
    <location>
        <begin position="629"/>
        <end position="860"/>
    </location>
</feature>
<keyword evidence="4" id="KW-0479">Metal-binding</keyword>
<evidence type="ECO:0000256" key="1">
    <source>
        <dbReference type="ARBA" id="ARBA00004561"/>
    </source>
</evidence>
<comment type="similarity">
    <text evidence="2">Belongs to the PilY1 family.</text>
</comment>
<dbReference type="EMBL" id="JAFBIL020000008">
    <property type="protein sequence ID" value="MBZ2209389.1"/>
    <property type="molecule type" value="Genomic_DNA"/>
</dbReference>
<evidence type="ECO:0000256" key="5">
    <source>
        <dbReference type="ARBA" id="ARBA00022837"/>
    </source>
</evidence>
<evidence type="ECO:0000313" key="9">
    <source>
        <dbReference type="EMBL" id="MBZ2209389.1"/>
    </source>
</evidence>
<dbReference type="Gene3D" id="2.130.10.10">
    <property type="entry name" value="YVTN repeat-like/Quinoprotein amine dehydrogenase"/>
    <property type="match status" value="1"/>
</dbReference>
<protein>
    <recommendedName>
        <fullName evidence="8">PilY1 beta-propeller domain-containing protein</fullName>
    </recommendedName>
</protein>
<comment type="caution">
    <text evidence="9">The sequence shown here is derived from an EMBL/GenBank/DDBJ whole genome shotgun (WGS) entry which is preliminary data.</text>
</comment>
<feature type="signal peptide" evidence="7">
    <location>
        <begin position="1"/>
        <end position="28"/>
    </location>
</feature>